<keyword evidence="3 9" id="KW-0540">Nuclease</keyword>
<reference evidence="11" key="1">
    <citation type="submission" date="2017-09" db="EMBL/GenBank/DDBJ databases">
        <authorList>
            <person name="Varghese N."/>
            <person name="Submissions S."/>
        </authorList>
    </citation>
    <scope>NUCLEOTIDE SEQUENCE [LARGE SCALE GENOMIC DNA]</scope>
    <source>
        <strain evidence="11">DSM 15103</strain>
    </source>
</reference>
<keyword evidence="11" id="KW-1185">Reference proteome</keyword>
<protein>
    <recommendedName>
        <fullName evidence="9">CRISPR-associated endoribonuclease Cas2</fullName>
        <ecNumber evidence="9">3.1.-.-</ecNumber>
    </recommendedName>
</protein>
<gene>
    <name evidence="9" type="primary">cas2</name>
    <name evidence="10" type="ORF">SAMN06265182_1482</name>
</gene>
<proteinExistence type="inferred from homology"/>
<evidence type="ECO:0000256" key="7">
    <source>
        <dbReference type="ARBA" id="ARBA00022842"/>
    </source>
</evidence>
<comment type="function">
    <text evidence="9">CRISPR (clustered regularly interspaced short palindromic repeat), is an adaptive immune system that provides protection against mobile genetic elements (viruses, transposable elements and conjugative plasmids). CRISPR clusters contain sequences complementary to antecedent mobile elements and target invading nucleic acids. CRISPR clusters are transcribed and processed into CRISPR RNA (crRNA). Functions as a ssRNA-specific endoribonuclease. Involved in the integration of spacer DNA into the CRISPR cassette.</text>
</comment>
<keyword evidence="8 9" id="KW-0051">Antiviral defense</keyword>
<keyword evidence="4 9" id="KW-0479">Metal-binding</keyword>
<comment type="subunit">
    <text evidence="9">Homodimer, forms a heterotetramer with a Cas1 homodimer.</text>
</comment>
<dbReference type="InterPro" id="IPR021127">
    <property type="entry name" value="CRISPR_associated_Cas2"/>
</dbReference>
<dbReference type="PANTHER" id="PTHR34405">
    <property type="entry name" value="CRISPR-ASSOCIATED ENDORIBONUCLEASE CAS2"/>
    <property type="match status" value="1"/>
</dbReference>
<comment type="cofactor">
    <cofactor evidence="1 9">
        <name>Mg(2+)</name>
        <dbReference type="ChEBI" id="CHEBI:18420"/>
    </cofactor>
</comment>
<dbReference type="InterPro" id="IPR019199">
    <property type="entry name" value="Virulence_VapD/CRISPR_Cas2"/>
</dbReference>
<keyword evidence="5 9" id="KW-0255">Endonuclease</keyword>
<evidence type="ECO:0000256" key="2">
    <source>
        <dbReference type="ARBA" id="ARBA00009959"/>
    </source>
</evidence>
<dbReference type="GO" id="GO:0051607">
    <property type="term" value="P:defense response to virus"/>
    <property type="evidence" value="ECO:0007669"/>
    <property type="project" value="UniProtKB-UniRule"/>
</dbReference>
<evidence type="ECO:0000256" key="3">
    <source>
        <dbReference type="ARBA" id="ARBA00022722"/>
    </source>
</evidence>
<dbReference type="CDD" id="cd09725">
    <property type="entry name" value="Cas2_I_II_III"/>
    <property type="match status" value="1"/>
</dbReference>
<feature type="binding site" evidence="9">
    <location>
        <position position="8"/>
    </location>
    <ligand>
        <name>Mg(2+)</name>
        <dbReference type="ChEBI" id="CHEBI:18420"/>
        <note>catalytic</note>
    </ligand>
</feature>
<evidence type="ECO:0000313" key="11">
    <source>
        <dbReference type="Proteomes" id="UP000219036"/>
    </source>
</evidence>
<dbReference type="EC" id="3.1.-.-" evidence="9"/>
<evidence type="ECO:0000256" key="8">
    <source>
        <dbReference type="ARBA" id="ARBA00023118"/>
    </source>
</evidence>
<accession>A0A285NJH9</accession>
<comment type="similarity">
    <text evidence="2 9">Belongs to the CRISPR-associated endoribonuclease Cas2 protein family.</text>
</comment>
<evidence type="ECO:0000256" key="1">
    <source>
        <dbReference type="ARBA" id="ARBA00001946"/>
    </source>
</evidence>
<keyword evidence="7 9" id="KW-0460">Magnesium</keyword>
<dbReference type="Pfam" id="PF09827">
    <property type="entry name" value="CRISPR_Cas2"/>
    <property type="match status" value="1"/>
</dbReference>
<dbReference type="GO" id="GO:0004521">
    <property type="term" value="F:RNA endonuclease activity"/>
    <property type="evidence" value="ECO:0007669"/>
    <property type="project" value="InterPro"/>
</dbReference>
<dbReference type="RefSeq" id="WP_097000647.1">
    <property type="nucleotide sequence ID" value="NZ_OBEI01000006.1"/>
</dbReference>
<evidence type="ECO:0000256" key="6">
    <source>
        <dbReference type="ARBA" id="ARBA00022801"/>
    </source>
</evidence>
<dbReference type="EMBL" id="OBEI01000006">
    <property type="protein sequence ID" value="SNZ09117.1"/>
    <property type="molecule type" value="Genomic_DNA"/>
</dbReference>
<dbReference type="HAMAP" id="MF_01471">
    <property type="entry name" value="Cas2"/>
    <property type="match status" value="1"/>
</dbReference>
<sequence>MKYLIVYDVADNKRRRKLFKLLLGYGLNVELSVFETVLDKKSLKALTSQIRQIINSKEDVVYIFPYFKEPLRNGVYKGKNYGDIFI</sequence>
<dbReference type="GO" id="GO:0046872">
    <property type="term" value="F:metal ion binding"/>
    <property type="evidence" value="ECO:0007669"/>
    <property type="project" value="UniProtKB-UniRule"/>
</dbReference>
<dbReference type="NCBIfam" id="TIGR01573">
    <property type="entry name" value="cas2"/>
    <property type="match status" value="1"/>
</dbReference>
<name>A0A285NJH9_9AQUI</name>
<dbReference type="SUPFAM" id="SSF143430">
    <property type="entry name" value="TTP0101/SSO1404-like"/>
    <property type="match status" value="1"/>
</dbReference>
<dbReference type="GO" id="GO:0043571">
    <property type="term" value="P:maintenance of CRISPR repeat elements"/>
    <property type="evidence" value="ECO:0007669"/>
    <property type="project" value="UniProtKB-UniRule"/>
</dbReference>
<evidence type="ECO:0000313" key="10">
    <source>
        <dbReference type="EMBL" id="SNZ09117.1"/>
    </source>
</evidence>
<evidence type="ECO:0000256" key="4">
    <source>
        <dbReference type="ARBA" id="ARBA00022723"/>
    </source>
</evidence>
<dbReference type="PANTHER" id="PTHR34405:SF3">
    <property type="entry name" value="CRISPR-ASSOCIATED ENDORIBONUCLEASE CAS2 3"/>
    <property type="match status" value="1"/>
</dbReference>
<dbReference type="Gene3D" id="3.30.70.240">
    <property type="match status" value="1"/>
</dbReference>
<organism evidence="10 11">
    <name type="scientific">Persephonella hydrogeniphila</name>
    <dbReference type="NCBI Taxonomy" id="198703"/>
    <lineage>
        <taxon>Bacteria</taxon>
        <taxon>Pseudomonadati</taxon>
        <taxon>Aquificota</taxon>
        <taxon>Aquificia</taxon>
        <taxon>Aquificales</taxon>
        <taxon>Hydrogenothermaceae</taxon>
        <taxon>Persephonella</taxon>
    </lineage>
</organism>
<dbReference type="Proteomes" id="UP000219036">
    <property type="component" value="Unassembled WGS sequence"/>
</dbReference>
<dbReference type="OrthoDB" id="9798176at2"/>
<dbReference type="GO" id="GO:0016787">
    <property type="term" value="F:hydrolase activity"/>
    <property type="evidence" value="ECO:0007669"/>
    <property type="project" value="UniProtKB-KW"/>
</dbReference>
<evidence type="ECO:0000256" key="9">
    <source>
        <dbReference type="HAMAP-Rule" id="MF_01471"/>
    </source>
</evidence>
<keyword evidence="6 9" id="KW-0378">Hydrolase</keyword>
<dbReference type="AlphaFoldDB" id="A0A285NJH9"/>
<evidence type="ECO:0000256" key="5">
    <source>
        <dbReference type="ARBA" id="ARBA00022759"/>
    </source>
</evidence>